<organism evidence="1 2">
    <name type="scientific">Collichthys lucidus</name>
    <name type="common">Big head croaker</name>
    <name type="synonym">Sciaena lucida</name>
    <dbReference type="NCBI Taxonomy" id="240159"/>
    <lineage>
        <taxon>Eukaryota</taxon>
        <taxon>Metazoa</taxon>
        <taxon>Chordata</taxon>
        <taxon>Craniata</taxon>
        <taxon>Vertebrata</taxon>
        <taxon>Euteleostomi</taxon>
        <taxon>Actinopterygii</taxon>
        <taxon>Neopterygii</taxon>
        <taxon>Teleostei</taxon>
        <taxon>Neoteleostei</taxon>
        <taxon>Acanthomorphata</taxon>
        <taxon>Eupercaria</taxon>
        <taxon>Sciaenidae</taxon>
        <taxon>Collichthys</taxon>
    </lineage>
</organism>
<sequence length="106" mass="11562">MIKVWQVAVERSAVVVPGKEAAVSGVASPGVVYLRRASQQQLLSARHSSAEAPRLQQFELPADLGSQVLLSLCFILAAHMQLDQDGKHKEGIQNQIDLKASYQLKL</sequence>
<keyword evidence="2" id="KW-1185">Reference proteome</keyword>
<evidence type="ECO:0000313" key="1">
    <source>
        <dbReference type="EMBL" id="TKS68023.1"/>
    </source>
</evidence>
<gene>
    <name evidence="1" type="ORF">D9C73_002083</name>
</gene>
<name>A0A4U5U1T9_COLLU</name>
<dbReference type="Proteomes" id="UP000298787">
    <property type="component" value="Chromosome 3"/>
</dbReference>
<dbReference type="AlphaFoldDB" id="A0A4U5U1T9"/>
<reference evidence="1 2" key="1">
    <citation type="submission" date="2019-01" db="EMBL/GenBank/DDBJ databases">
        <title>Genome Assembly of Collichthys lucidus.</title>
        <authorList>
            <person name="Cai M."/>
            <person name="Xiao S."/>
        </authorList>
    </citation>
    <scope>NUCLEOTIDE SEQUENCE [LARGE SCALE GENOMIC DNA]</scope>
    <source>
        <strain evidence="1">JT15FE1705JMU</strain>
        <tissue evidence="1">Muscle</tissue>
    </source>
</reference>
<dbReference type="EMBL" id="CM014080">
    <property type="protein sequence ID" value="TKS68023.1"/>
    <property type="molecule type" value="Genomic_DNA"/>
</dbReference>
<evidence type="ECO:0000313" key="2">
    <source>
        <dbReference type="Proteomes" id="UP000298787"/>
    </source>
</evidence>
<protein>
    <submittedName>
        <fullName evidence="1">Uncharacterized protein</fullName>
    </submittedName>
</protein>
<proteinExistence type="predicted"/>
<accession>A0A4U5U1T9</accession>